<evidence type="ECO:0000313" key="1">
    <source>
        <dbReference type="EMBL" id="PPK95981.1"/>
    </source>
</evidence>
<sequence>MRAEQEALSGLTRWFERRHGESHRAGEMDWTCRPYLDVLLRTVRNQRGGSSYLVNGDRVEELKLLHTTLEDAYARVMG</sequence>
<accession>A0A2S6IP75</accession>
<dbReference type="AlphaFoldDB" id="A0A2S6IP75"/>
<proteinExistence type="predicted"/>
<evidence type="ECO:0000313" key="2">
    <source>
        <dbReference type="Proteomes" id="UP000239485"/>
    </source>
</evidence>
<gene>
    <name evidence="1" type="ORF">CLV92_10581</name>
</gene>
<protein>
    <submittedName>
        <fullName evidence="1">Uncharacterized protein</fullName>
    </submittedName>
</protein>
<dbReference type="EMBL" id="PTJD01000005">
    <property type="protein sequence ID" value="PPK95981.1"/>
    <property type="molecule type" value="Genomic_DNA"/>
</dbReference>
<dbReference type="RefSeq" id="WP_104432372.1">
    <property type="nucleotide sequence ID" value="NZ_PTJD01000005.1"/>
</dbReference>
<comment type="caution">
    <text evidence="1">The sequence shown here is derived from an EMBL/GenBank/DDBJ whole genome shotgun (WGS) entry which is preliminary data.</text>
</comment>
<organism evidence="1 2">
    <name type="scientific">Kineococcus xinjiangensis</name>
    <dbReference type="NCBI Taxonomy" id="512762"/>
    <lineage>
        <taxon>Bacteria</taxon>
        <taxon>Bacillati</taxon>
        <taxon>Actinomycetota</taxon>
        <taxon>Actinomycetes</taxon>
        <taxon>Kineosporiales</taxon>
        <taxon>Kineosporiaceae</taxon>
        <taxon>Kineococcus</taxon>
    </lineage>
</organism>
<keyword evidence="2" id="KW-1185">Reference proteome</keyword>
<dbReference type="Proteomes" id="UP000239485">
    <property type="component" value="Unassembled WGS sequence"/>
</dbReference>
<name>A0A2S6IP75_9ACTN</name>
<reference evidence="1 2" key="1">
    <citation type="submission" date="2018-02" db="EMBL/GenBank/DDBJ databases">
        <title>Genomic Encyclopedia of Archaeal and Bacterial Type Strains, Phase II (KMG-II): from individual species to whole genera.</title>
        <authorList>
            <person name="Goeker M."/>
        </authorList>
    </citation>
    <scope>NUCLEOTIDE SEQUENCE [LARGE SCALE GENOMIC DNA]</scope>
    <source>
        <strain evidence="1 2">DSM 22857</strain>
    </source>
</reference>